<feature type="compositionally biased region" description="Low complexity" evidence="1">
    <location>
        <begin position="315"/>
        <end position="331"/>
    </location>
</feature>
<proteinExistence type="predicted"/>
<dbReference type="GO" id="GO:0045948">
    <property type="term" value="P:positive regulation of translational initiation"/>
    <property type="evidence" value="ECO:0000318"/>
    <property type="project" value="GO_Central"/>
</dbReference>
<dbReference type="Pfam" id="PF00069">
    <property type="entry name" value="Pkinase"/>
    <property type="match status" value="1"/>
</dbReference>
<dbReference type="InterPro" id="IPR034372">
    <property type="entry name" value="UHMK1"/>
</dbReference>
<dbReference type="SMART" id="SM00220">
    <property type="entry name" value="S_TKc"/>
    <property type="match status" value="1"/>
</dbReference>
<evidence type="ECO:0000313" key="3">
    <source>
        <dbReference type="Ensembl" id="ENSOANP00000052897.1"/>
    </source>
</evidence>
<dbReference type="GO" id="GO:0004674">
    <property type="term" value="F:protein serine/threonine kinase activity"/>
    <property type="evidence" value="ECO:0000318"/>
    <property type="project" value="GO_Central"/>
</dbReference>
<reference evidence="3" key="2">
    <citation type="submission" date="2025-09" db="UniProtKB">
        <authorList>
            <consortium name="Ensembl"/>
        </authorList>
    </citation>
    <scope>IDENTIFICATION</scope>
    <source>
        <strain evidence="3">Glennie</strain>
    </source>
</reference>
<reference evidence="3" key="1">
    <citation type="submission" date="2025-08" db="UniProtKB">
        <authorList>
            <consortium name="Ensembl"/>
        </authorList>
    </citation>
    <scope>IDENTIFICATION</scope>
    <source>
        <strain evidence="3">Glennie</strain>
    </source>
</reference>
<keyword evidence="4" id="KW-1185">Reference proteome</keyword>
<dbReference type="GO" id="GO:0071598">
    <property type="term" value="C:neuronal ribonucleoprotein granule"/>
    <property type="evidence" value="ECO:0000318"/>
    <property type="project" value="GO_Central"/>
</dbReference>
<dbReference type="GO" id="GO:0005634">
    <property type="term" value="C:nucleus"/>
    <property type="evidence" value="ECO:0000318"/>
    <property type="project" value="GO_Central"/>
</dbReference>
<dbReference type="AlphaFoldDB" id="A0A6I8PKK4"/>
<dbReference type="GO" id="GO:0005524">
    <property type="term" value="F:ATP binding"/>
    <property type="evidence" value="ECO:0007669"/>
    <property type="project" value="InterPro"/>
</dbReference>
<feature type="compositionally biased region" description="Low complexity" evidence="1">
    <location>
        <begin position="358"/>
        <end position="373"/>
    </location>
</feature>
<feature type="compositionally biased region" description="Basic and acidic residues" evidence="1">
    <location>
        <begin position="425"/>
        <end position="437"/>
    </location>
</feature>
<dbReference type="PANTHER" id="PTHR46962:SF1">
    <property type="entry name" value="SERINE_THREONINE-PROTEIN KINASE KIST"/>
    <property type="match status" value="1"/>
</dbReference>
<name>A0A6I8PKK4_ORNAN</name>
<gene>
    <name evidence="3" type="primary">UHMK1</name>
</gene>
<evidence type="ECO:0000256" key="1">
    <source>
        <dbReference type="SAM" id="MobiDB-lite"/>
    </source>
</evidence>
<feature type="domain" description="Protein kinase" evidence="2">
    <location>
        <begin position="17"/>
        <end position="323"/>
    </location>
</feature>
<feature type="region of interest" description="Disordered" evidence="1">
    <location>
        <begin position="248"/>
        <end position="269"/>
    </location>
</feature>
<dbReference type="GO" id="GO:0043021">
    <property type="term" value="F:ribonucleoprotein complex binding"/>
    <property type="evidence" value="ECO:0000318"/>
    <property type="project" value="GO_Central"/>
</dbReference>
<dbReference type="FunFam" id="3.30.200.20:FF:000324">
    <property type="entry name" value="Serine/threonine-protein kinase Kist isoform 1"/>
    <property type="match status" value="1"/>
</dbReference>
<dbReference type="InterPro" id="IPR011009">
    <property type="entry name" value="Kinase-like_dom_sf"/>
</dbReference>
<feature type="compositionally biased region" description="Gly residues" evidence="1">
    <location>
        <begin position="254"/>
        <end position="265"/>
    </location>
</feature>
<dbReference type="GO" id="GO:0046825">
    <property type="term" value="P:regulation of protein export from nucleus"/>
    <property type="evidence" value="ECO:0000318"/>
    <property type="project" value="GO_Central"/>
</dbReference>
<organism evidence="3 4">
    <name type="scientific">Ornithorhynchus anatinus</name>
    <name type="common">Duckbill platypus</name>
    <dbReference type="NCBI Taxonomy" id="9258"/>
    <lineage>
        <taxon>Eukaryota</taxon>
        <taxon>Metazoa</taxon>
        <taxon>Chordata</taxon>
        <taxon>Craniata</taxon>
        <taxon>Vertebrata</taxon>
        <taxon>Euteleostomi</taxon>
        <taxon>Mammalia</taxon>
        <taxon>Monotremata</taxon>
        <taxon>Ornithorhynchidae</taxon>
        <taxon>Ornithorhynchus</taxon>
    </lineage>
</organism>
<dbReference type="SUPFAM" id="SSF56112">
    <property type="entry name" value="Protein kinase-like (PK-like)"/>
    <property type="match status" value="1"/>
</dbReference>
<dbReference type="Gene3D" id="1.10.510.10">
    <property type="entry name" value="Transferase(Phosphotransferase) domain 1"/>
    <property type="match status" value="1"/>
</dbReference>
<evidence type="ECO:0000259" key="2">
    <source>
        <dbReference type="PROSITE" id="PS50011"/>
    </source>
</evidence>
<dbReference type="PROSITE" id="PS50011">
    <property type="entry name" value="PROTEIN_KINASE_DOM"/>
    <property type="match status" value="1"/>
</dbReference>
<dbReference type="InterPro" id="IPR000719">
    <property type="entry name" value="Prot_kinase_dom"/>
</dbReference>
<dbReference type="Gene3D" id="3.30.200.20">
    <property type="entry name" value="Phosphorylase Kinase, domain 1"/>
    <property type="match status" value="1"/>
</dbReference>
<dbReference type="Bgee" id="ENSOANG00000037430">
    <property type="expression patterns" value="Expressed in fibroblast and 8 other cell types or tissues"/>
</dbReference>
<dbReference type="InParanoid" id="A0A6I8PKK4"/>
<dbReference type="Ensembl" id="ENSOANT00000059704.1">
    <property type="protein sequence ID" value="ENSOANP00000052897.1"/>
    <property type="gene ID" value="ENSOANG00000037430.1"/>
</dbReference>
<evidence type="ECO:0000313" key="4">
    <source>
        <dbReference type="Proteomes" id="UP000002279"/>
    </source>
</evidence>
<dbReference type="GeneTree" id="ENSGT00940000157769"/>
<dbReference type="Proteomes" id="UP000002279">
    <property type="component" value="Unplaced"/>
</dbReference>
<dbReference type="PANTHER" id="PTHR46962">
    <property type="entry name" value="SERINE/THREONINE-PROTEIN KINASE KIST"/>
    <property type="match status" value="1"/>
</dbReference>
<feature type="region of interest" description="Disordered" evidence="1">
    <location>
        <begin position="299"/>
        <end position="489"/>
    </location>
</feature>
<sequence>MEAPGPGRFLEALGRVWQVQRRLGSGSSAAVYRVRCCGEPGLPPGALKRFLPPPAGPGAAAHAAADYGFRKERAALQRLQGHRNIVTLYGVFTIQTSPSVPSRCLLLELLDISVSELLLYSNHQGCSMWMIQHCARDVLEALTFLHRQGYVHADLKPRNILWSADGECFKLIDFGLSFREGNQDVKYIQTDGYRAPEAELQNRLAQAGLPGGAECTAAVDLWSLGVVLLEMFSGMKLKNAVRSQEWKVGRRSPGRGGEGRGGAGAPGVLPDPCRWIPIPRWDLRGPGCVRHRRPLNGLARLTSGRTGSRRGGRAAGQRGPARLSAGRYPGSRGAGGWGAGRVTRPKPNWSRPPEGPARRAASSSSSGWEALPSTPAPGAPGVSERPASRRGRNAVSDAGNAPSPLALGPPRPGGSVPPLGAGRTSEGEAREGPEWKRWPSPVPRGRLCLSSAGEQLRRHRPPICQQSGGERGGHPGLPPEGPHQKHAPR</sequence>
<accession>A0A6I8PKK4</accession>
<protein>
    <recommendedName>
        <fullName evidence="2">Protein kinase domain-containing protein</fullName>
    </recommendedName>
</protein>